<evidence type="ECO:0000256" key="1">
    <source>
        <dbReference type="ARBA" id="ARBA00004141"/>
    </source>
</evidence>
<dbReference type="AlphaFoldDB" id="A0A8J3VR12"/>
<keyword evidence="3 6" id="KW-1133">Transmembrane helix</keyword>
<evidence type="ECO:0000256" key="3">
    <source>
        <dbReference type="ARBA" id="ARBA00022989"/>
    </source>
</evidence>
<evidence type="ECO:0000256" key="2">
    <source>
        <dbReference type="ARBA" id="ARBA00022692"/>
    </source>
</evidence>
<feature type="transmembrane region" description="Helical" evidence="6">
    <location>
        <begin position="142"/>
        <end position="161"/>
    </location>
</feature>
<comment type="caution">
    <text evidence="8">The sequence shown here is derived from an EMBL/GenBank/DDBJ whole genome shotgun (WGS) entry which is preliminary data.</text>
</comment>
<dbReference type="GO" id="GO:0030416">
    <property type="term" value="P:methylamine metabolic process"/>
    <property type="evidence" value="ECO:0007669"/>
    <property type="project" value="InterPro"/>
</dbReference>
<dbReference type="InterPro" id="IPR009908">
    <property type="entry name" value="Methylamine_util_MauE"/>
</dbReference>
<dbReference type="GO" id="GO:0016020">
    <property type="term" value="C:membrane"/>
    <property type="evidence" value="ECO:0007669"/>
    <property type="project" value="UniProtKB-SubCell"/>
</dbReference>
<feature type="transmembrane region" description="Helical" evidence="6">
    <location>
        <begin position="116"/>
        <end position="136"/>
    </location>
</feature>
<protein>
    <recommendedName>
        <fullName evidence="7">Methylamine utilisation protein MauE domain-containing protein</fullName>
    </recommendedName>
</protein>
<accession>A0A8J3VR12</accession>
<dbReference type="Proteomes" id="UP000642748">
    <property type="component" value="Unassembled WGS sequence"/>
</dbReference>
<feature type="domain" description="Methylamine utilisation protein MauE" evidence="7">
    <location>
        <begin position="1"/>
        <end position="131"/>
    </location>
</feature>
<evidence type="ECO:0000256" key="6">
    <source>
        <dbReference type="SAM" id="Phobius"/>
    </source>
</evidence>
<evidence type="ECO:0000313" key="9">
    <source>
        <dbReference type="Proteomes" id="UP000642748"/>
    </source>
</evidence>
<reference evidence="8" key="1">
    <citation type="submission" date="2021-01" db="EMBL/GenBank/DDBJ databases">
        <title>Whole genome shotgun sequence of Rugosimonospora africana NBRC 104875.</title>
        <authorList>
            <person name="Komaki H."/>
            <person name="Tamura T."/>
        </authorList>
    </citation>
    <scope>NUCLEOTIDE SEQUENCE</scope>
    <source>
        <strain evidence="8">NBRC 104875</strain>
    </source>
</reference>
<dbReference type="Pfam" id="PF07291">
    <property type="entry name" value="MauE"/>
    <property type="match status" value="1"/>
</dbReference>
<evidence type="ECO:0000313" key="8">
    <source>
        <dbReference type="EMBL" id="GIH15071.1"/>
    </source>
</evidence>
<name>A0A8J3VR12_9ACTN</name>
<evidence type="ECO:0000259" key="7">
    <source>
        <dbReference type="Pfam" id="PF07291"/>
    </source>
</evidence>
<feature type="transmembrane region" description="Helical" evidence="6">
    <location>
        <begin position="77"/>
        <end position="95"/>
    </location>
</feature>
<keyword evidence="9" id="KW-1185">Reference proteome</keyword>
<evidence type="ECO:0000256" key="5">
    <source>
        <dbReference type="SAM" id="MobiDB-lite"/>
    </source>
</evidence>
<dbReference type="EMBL" id="BONZ01000030">
    <property type="protein sequence ID" value="GIH15071.1"/>
    <property type="molecule type" value="Genomic_DNA"/>
</dbReference>
<evidence type="ECO:0000256" key="4">
    <source>
        <dbReference type="ARBA" id="ARBA00023136"/>
    </source>
</evidence>
<proteinExistence type="predicted"/>
<feature type="region of interest" description="Disordered" evidence="5">
    <location>
        <begin position="176"/>
        <end position="200"/>
    </location>
</feature>
<feature type="transmembrane region" description="Helical" evidence="6">
    <location>
        <begin position="46"/>
        <end position="71"/>
    </location>
</feature>
<sequence length="200" mass="19837">MQYLALGIRCLIGTVFIVSSISKVAGRSAFGQFVASVRGLRPPTALPVVPTAVVVVAAEFAVCALLCANLVVVGYALAVALLVGFSVAIAGALARGVRASCRCFGSSGALLGRHHIARNAGLALVAACGLVVGHPAGGVQPGGVVLAVLAGLILGGLVAVLDDIVDLFRPLTDGAAPPRRASVTTPPAAGVESGQIVKSQ</sequence>
<organism evidence="8 9">
    <name type="scientific">Rugosimonospora africana</name>
    <dbReference type="NCBI Taxonomy" id="556532"/>
    <lineage>
        <taxon>Bacteria</taxon>
        <taxon>Bacillati</taxon>
        <taxon>Actinomycetota</taxon>
        <taxon>Actinomycetes</taxon>
        <taxon>Micromonosporales</taxon>
        <taxon>Micromonosporaceae</taxon>
        <taxon>Rugosimonospora</taxon>
    </lineage>
</organism>
<feature type="transmembrane region" description="Helical" evidence="6">
    <location>
        <begin position="6"/>
        <end position="25"/>
    </location>
</feature>
<comment type="subcellular location">
    <subcellularLocation>
        <location evidence="1">Membrane</location>
        <topology evidence="1">Multi-pass membrane protein</topology>
    </subcellularLocation>
</comment>
<keyword evidence="2 6" id="KW-0812">Transmembrane</keyword>
<gene>
    <name evidence="8" type="ORF">Raf01_32430</name>
</gene>
<keyword evidence="4 6" id="KW-0472">Membrane</keyword>